<dbReference type="RefSeq" id="WP_040084517.1">
    <property type="nucleotide sequence ID" value="NZ_BCSU01000015.1"/>
</dbReference>
<reference evidence="2 3" key="1">
    <citation type="submission" date="2013-04" db="EMBL/GenBank/DDBJ databases">
        <title>Complete genome sequence of Corynebacterium humireducens DSM 45392(T), isolated from a wastewater-fed microbial fuel cell.</title>
        <authorList>
            <person name="Ruckert C."/>
            <person name="Albersmeier A."/>
            <person name="Kalinowski J."/>
        </authorList>
    </citation>
    <scope>NUCLEOTIDE SEQUENCE [LARGE SCALE GENOMIC DNA]</scope>
    <source>
        <strain evidence="3">MFC-5</strain>
    </source>
</reference>
<dbReference type="OrthoDB" id="4393931at2"/>
<dbReference type="EMBL" id="CP005286">
    <property type="protein sequence ID" value="AJE31906.1"/>
    <property type="molecule type" value="Genomic_DNA"/>
</dbReference>
<gene>
    <name evidence="2" type="ORF">B842_00230</name>
</gene>
<dbReference type="AlphaFoldDB" id="A0A0B5CZX9"/>
<dbReference type="KEGG" id="chm:B842_00230"/>
<protein>
    <submittedName>
        <fullName evidence="2">Uncharacterized protein</fullName>
    </submittedName>
</protein>
<feature type="region of interest" description="Disordered" evidence="1">
    <location>
        <begin position="160"/>
        <end position="197"/>
    </location>
</feature>
<dbReference type="STRING" id="1223515.B842_00230"/>
<organism evidence="2 3">
    <name type="scientific">Corynebacterium humireducens NBRC 106098 = DSM 45392</name>
    <dbReference type="NCBI Taxonomy" id="1223515"/>
    <lineage>
        <taxon>Bacteria</taxon>
        <taxon>Bacillati</taxon>
        <taxon>Actinomycetota</taxon>
        <taxon>Actinomycetes</taxon>
        <taxon>Mycobacteriales</taxon>
        <taxon>Corynebacteriaceae</taxon>
        <taxon>Corynebacterium</taxon>
    </lineage>
</organism>
<dbReference type="Pfam" id="PF18845">
    <property type="entry name" value="baeRF_family3"/>
    <property type="match status" value="1"/>
</dbReference>
<accession>A0A0B5CZX9</accession>
<evidence type="ECO:0000256" key="1">
    <source>
        <dbReference type="SAM" id="MobiDB-lite"/>
    </source>
</evidence>
<sequence length="361" mass="39085">MNTRNIITDSDPIHADDLRELATMSGPTVSIVIPTHRGGAETLSDSQRLRPLLDQARKELAERYPDVDAESLLAPIQSLADSRRFWQTQVDGLAIYASPGGGRYFRTDRDFTPGVTVGDHPNLRPILPLAVDDLEFLLLAVSRGGVRLFEADRATITQLPLGNIPGSDEDAEGVSTREPQLQHQRSQDAGAHGHGPRDYNVLEGFLRQVSKAVEARFSGDGRPLILAAVEEYRGAVGEHLDNVVMLDRIVAGNPEKLSPVELHGKAWPIAKAEADRRHDVTLERLGEAVGTGRATHDTGLIGREAEVGRVSTLALAQRALTADERAAELDAAIAHTLANRGTVDVVPEMPGNHATGAVFRY</sequence>
<proteinExistence type="predicted"/>
<name>A0A0B5CZX9_9CORY</name>
<keyword evidence="3" id="KW-1185">Reference proteome</keyword>
<evidence type="ECO:0000313" key="3">
    <source>
        <dbReference type="Proteomes" id="UP000031524"/>
    </source>
</evidence>
<dbReference type="Proteomes" id="UP000031524">
    <property type="component" value="Chromosome"/>
</dbReference>
<evidence type="ECO:0000313" key="2">
    <source>
        <dbReference type="EMBL" id="AJE31906.1"/>
    </source>
</evidence>
<dbReference type="HOGENOM" id="CLU_044180_2_0_11"/>
<dbReference type="InterPro" id="IPR041289">
    <property type="entry name" value="Bact_RF_family3"/>
</dbReference>